<evidence type="ECO:0000256" key="2">
    <source>
        <dbReference type="ARBA" id="ARBA00022487"/>
    </source>
</evidence>
<dbReference type="InterPro" id="IPR029058">
    <property type="entry name" value="AB_hydrolase_fold"/>
</dbReference>
<dbReference type="Proteomes" id="UP000746612">
    <property type="component" value="Unassembled WGS sequence"/>
</dbReference>
<dbReference type="PANTHER" id="PTHR33938">
    <property type="entry name" value="FERULOYL ESTERASE B-RELATED"/>
    <property type="match status" value="1"/>
</dbReference>
<reference evidence="9" key="1">
    <citation type="submission" date="2021-03" db="EMBL/GenBank/DDBJ databases">
        <authorList>
            <person name="Alouane T."/>
            <person name="Langin T."/>
            <person name="Bonhomme L."/>
        </authorList>
    </citation>
    <scope>NUCLEOTIDE SEQUENCE</scope>
    <source>
        <strain evidence="9">MDC_Fg202</strain>
    </source>
</reference>
<dbReference type="SUPFAM" id="SSF53335">
    <property type="entry name" value="S-adenosyl-L-methionine-dependent methyltransferases"/>
    <property type="match status" value="1"/>
</dbReference>
<keyword evidence="5 8" id="KW-0378">Hydrolase</keyword>
<keyword evidence="3" id="KW-0479">Metal-binding</keyword>
<comment type="similarity">
    <text evidence="1 8">Belongs to the tannase family.</text>
</comment>
<keyword evidence="4" id="KW-0732">Signal</keyword>
<evidence type="ECO:0000256" key="1">
    <source>
        <dbReference type="ARBA" id="ARBA00006249"/>
    </source>
</evidence>
<feature type="non-terminal residue" evidence="9">
    <location>
        <position position="1"/>
    </location>
</feature>
<name>A0A9N8WXC3_GIBZA</name>
<keyword evidence="2" id="KW-0719">Serine esterase</keyword>
<dbReference type="SUPFAM" id="SSF53474">
    <property type="entry name" value="alpha/beta-Hydrolases"/>
    <property type="match status" value="1"/>
</dbReference>
<keyword evidence="7" id="KW-1015">Disulfide bond</keyword>
<dbReference type="GO" id="GO:0030600">
    <property type="term" value="F:feruloyl esterase activity"/>
    <property type="evidence" value="ECO:0007669"/>
    <property type="project" value="UniProtKB-ARBA"/>
</dbReference>
<evidence type="ECO:0000313" key="9">
    <source>
        <dbReference type="EMBL" id="CAG2000504.1"/>
    </source>
</evidence>
<dbReference type="InterPro" id="IPR011118">
    <property type="entry name" value="Tannase/feruloyl_esterase"/>
</dbReference>
<dbReference type="GO" id="GO:0046872">
    <property type="term" value="F:metal ion binding"/>
    <property type="evidence" value="ECO:0007669"/>
    <property type="project" value="UniProtKB-KW"/>
</dbReference>
<evidence type="ECO:0000313" key="10">
    <source>
        <dbReference type="Proteomes" id="UP000746612"/>
    </source>
</evidence>
<protein>
    <recommendedName>
        <fullName evidence="8">Carboxylic ester hydrolase</fullName>
        <ecNumber evidence="8">3.1.1.-</ecNumber>
    </recommendedName>
</protein>
<gene>
    <name evidence="9" type="ORF">MDCFG202_LOCUS462619</name>
</gene>
<sequence>HRKHIAMGDHTTVAEVQVDDNARSDSEDSSYDADSITDSASIASSVLKYNWKNGRRYHSDRAGEYSFPNDDEEQDRLDMVHHVFTRLINDRLFTAPIDPEGARVLDIGTGTGLWAIQFGDKHPSAVVIGNDLSPIQPDWVPPNVRFIIDDVEADWVDPVPYDYIHCKYMAGSIKDWPRLIKQAYASLKPGGWIELHETANTLYSEDDSLQPDNALVEMMEHLTVACEKIGRTMDPAPSFKQWVGEAGFESVKEDRFKLPIGPWPKDERLKEIGTLMGINMIEGVAAFTAVLFTEVLGWSRERVELFNARVRQASRQRSVHPIFDCLVVTGRKPGLRGFTSEMDTAMILKHGLICSIYPSARQQIASMGSLTTARHRRRSKTMLFSNLSAISLLFQGLPGVYSKPTCIDETFKSIKLDNAEILSINANVSSIELPELPTNEWPIPAGSPPINVCKVVVTYTHPGWNDTINAYVWLPISGWNERFVGVGGGGWSTGDVPDLGPPASKGYAAVTTDGGRPMTNRQSMDWALTKSGHLNWPPLQNFAAVALDDATTVGKAVTEAYFGKAPKYSYWNGCSTGGRQGHMMAQRYPTQYNGVLAGASAFNWDRFIVSEYWPQLVMHKLGYYPPACELAAITNAAIKTCDPVDGVEDGIVSDSDGCDFDPISVVGTEVTCDNPSGTIKVSVKAAEIARLTWRGPQTEDGKFMWYGLDKSAPLNGLANTNCTSLTNCTTSPFAIAKDWLSTFILQNPSVELKGMSHAEYSRLFRQSVNRFASVMGSADADLTDFKKAGGKILAWHGTADELIPYKGSVDYYKRVLEGDPEANDYYRFFEAPGVNHCKGGPGWFPGGGFDALVKWVEEGKAPDTLYAETTGTEKKRVVELCVYPKKLTYQGGDASIASSYGCK</sequence>
<evidence type="ECO:0000256" key="3">
    <source>
        <dbReference type="ARBA" id="ARBA00022723"/>
    </source>
</evidence>
<keyword evidence="6" id="KW-0106">Calcium</keyword>
<comment type="caution">
    <text evidence="9">The sequence shown here is derived from an EMBL/GenBank/DDBJ whole genome shotgun (WGS) entry which is preliminary data.</text>
</comment>
<evidence type="ECO:0000256" key="8">
    <source>
        <dbReference type="RuleBase" id="RU361238"/>
    </source>
</evidence>
<dbReference type="CDD" id="cd02440">
    <property type="entry name" value="AdoMet_MTases"/>
    <property type="match status" value="1"/>
</dbReference>
<evidence type="ECO:0000256" key="6">
    <source>
        <dbReference type="ARBA" id="ARBA00022837"/>
    </source>
</evidence>
<accession>A0A9N8WXC3</accession>
<proteinExistence type="inferred from homology"/>
<dbReference type="PANTHER" id="PTHR33938:SF8">
    <property type="entry name" value="CARBOXYLIC ESTER HYDROLASE"/>
    <property type="match status" value="1"/>
</dbReference>
<dbReference type="Pfam" id="PF07519">
    <property type="entry name" value="Tannase"/>
    <property type="match status" value="1"/>
</dbReference>
<organism evidence="9 10">
    <name type="scientific">Gibberella zeae</name>
    <name type="common">Wheat head blight fungus</name>
    <name type="synonym">Fusarium graminearum</name>
    <dbReference type="NCBI Taxonomy" id="5518"/>
    <lineage>
        <taxon>Eukaryota</taxon>
        <taxon>Fungi</taxon>
        <taxon>Dikarya</taxon>
        <taxon>Ascomycota</taxon>
        <taxon>Pezizomycotina</taxon>
        <taxon>Sordariomycetes</taxon>
        <taxon>Hypocreomycetidae</taxon>
        <taxon>Hypocreales</taxon>
        <taxon>Nectriaceae</taxon>
        <taxon>Fusarium</taxon>
    </lineage>
</organism>
<dbReference type="InterPro" id="IPR029063">
    <property type="entry name" value="SAM-dependent_MTases_sf"/>
</dbReference>
<evidence type="ECO:0000256" key="4">
    <source>
        <dbReference type="ARBA" id="ARBA00022729"/>
    </source>
</evidence>
<dbReference type="EMBL" id="CAJPIJ010000165">
    <property type="protein sequence ID" value="CAG2000504.1"/>
    <property type="molecule type" value="Genomic_DNA"/>
</dbReference>
<dbReference type="EC" id="3.1.1.-" evidence="8"/>
<evidence type="ECO:0000256" key="7">
    <source>
        <dbReference type="ARBA" id="ARBA00023157"/>
    </source>
</evidence>
<dbReference type="Gene3D" id="3.40.50.1820">
    <property type="entry name" value="alpha/beta hydrolase"/>
    <property type="match status" value="1"/>
</dbReference>
<dbReference type="Gene3D" id="3.40.50.150">
    <property type="entry name" value="Vaccinia Virus protein VP39"/>
    <property type="match status" value="1"/>
</dbReference>
<dbReference type="AlphaFoldDB" id="A0A9N8WXC3"/>
<dbReference type="Pfam" id="PF13489">
    <property type="entry name" value="Methyltransf_23"/>
    <property type="match status" value="1"/>
</dbReference>
<evidence type="ECO:0000256" key="5">
    <source>
        <dbReference type="ARBA" id="ARBA00022801"/>
    </source>
</evidence>